<evidence type="ECO:0000313" key="2">
    <source>
        <dbReference type="Proteomes" id="UP000230607"/>
    </source>
</evidence>
<dbReference type="Proteomes" id="UP000230607">
    <property type="component" value="Chromosome 1"/>
</dbReference>
<name>A0A2H1FEP3_9ARCH</name>
<keyword evidence="2" id="KW-1185">Reference proteome</keyword>
<dbReference type="AlphaFoldDB" id="A0A2H1FEP3"/>
<dbReference type="PROSITE" id="PS51257">
    <property type="entry name" value="PROKAR_LIPOPROTEIN"/>
    <property type="match status" value="1"/>
</dbReference>
<dbReference type="EMBL" id="LT841358">
    <property type="protein sequence ID" value="SMH71221.1"/>
    <property type="molecule type" value="Genomic_DNA"/>
</dbReference>
<protein>
    <submittedName>
        <fullName evidence="1">Uncharacterized protein</fullName>
    </submittedName>
</protein>
<evidence type="ECO:0000313" key="1">
    <source>
        <dbReference type="EMBL" id="SMH71221.1"/>
    </source>
</evidence>
<reference evidence="2" key="1">
    <citation type="submission" date="2017-03" db="EMBL/GenBank/DDBJ databases">
        <authorList>
            <person name="Herbold C."/>
        </authorList>
    </citation>
    <scope>NUCLEOTIDE SEQUENCE [LARGE SCALE GENOMIC DNA]</scope>
</reference>
<sequence length="33" mass="3803">MRQDRGLAPYVEYFLTRMILKFSGAHAAIQSCE</sequence>
<accession>A0A2H1FEP3</accession>
<organism evidence="1 2">
    <name type="scientific">Candidatus Nitrosotalea okcheonensis</name>
    <dbReference type="NCBI Taxonomy" id="1903276"/>
    <lineage>
        <taxon>Archaea</taxon>
        <taxon>Nitrososphaerota</taxon>
        <taxon>Nitrososphaeria</taxon>
        <taxon>Nitrosotaleales</taxon>
        <taxon>Nitrosotaleaceae</taxon>
        <taxon>Nitrosotalea</taxon>
    </lineage>
</organism>
<gene>
    <name evidence="1" type="ORF">NCS_11028</name>
</gene>
<proteinExistence type="predicted"/>